<gene>
    <name evidence="2" type="ORF">MA16_Dca001213</name>
</gene>
<reference evidence="2 3" key="2">
    <citation type="journal article" date="2017" name="Nature">
        <title>The Apostasia genome and the evolution of orchids.</title>
        <authorList>
            <person name="Zhang G.Q."/>
            <person name="Liu K.W."/>
            <person name="Li Z."/>
            <person name="Lohaus R."/>
            <person name="Hsiao Y.Y."/>
            <person name="Niu S.C."/>
            <person name="Wang J.Y."/>
            <person name="Lin Y.C."/>
            <person name="Xu Q."/>
            <person name="Chen L.J."/>
            <person name="Yoshida K."/>
            <person name="Fujiwara S."/>
            <person name="Wang Z.W."/>
            <person name="Zhang Y.Q."/>
            <person name="Mitsuda N."/>
            <person name="Wang M."/>
            <person name="Liu G.H."/>
            <person name="Pecoraro L."/>
            <person name="Huang H.X."/>
            <person name="Xiao X.J."/>
            <person name="Lin M."/>
            <person name="Wu X.Y."/>
            <person name="Wu W.L."/>
            <person name="Chen Y.Y."/>
            <person name="Chang S.B."/>
            <person name="Sakamoto S."/>
            <person name="Ohme-Takagi M."/>
            <person name="Yagi M."/>
            <person name="Zeng S.J."/>
            <person name="Shen C.Y."/>
            <person name="Yeh C.M."/>
            <person name="Luo Y.B."/>
            <person name="Tsai W.C."/>
            <person name="Van de Peer Y."/>
            <person name="Liu Z.J."/>
        </authorList>
    </citation>
    <scope>NUCLEOTIDE SEQUENCE [LARGE SCALE GENOMIC DNA]</scope>
    <source>
        <tissue evidence="2">The whole plant</tissue>
    </source>
</reference>
<evidence type="ECO:0000313" key="3">
    <source>
        <dbReference type="Proteomes" id="UP000233837"/>
    </source>
</evidence>
<name>A0A2I0WLT3_9ASPA</name>
<feature type="transmembrane region" description="Helical" evidence="1">
    <location>
        <begin position="20"/>
        <end position="45"/>
    </location>
</feature>
<evidence type="ECO:0000256" key="1">
    <source>
        <dbReference type="SAM" id="Phobius"/>
    </source>
</evidence>
<keyword evidence="1" id="KW-1133">Transmembrane helix</keyword>
<sequence>MELILDALIEILRKPIIGDIVLQLTLFAAPLWISIFVGLVVGWVWKPRWATGLVGEEKGCFDDDHKMKHSKNSVYPFLQIFSSS</sequence>
<dbReference type="AlphaFoldDB" id="A0A2I0WLT3"/>
<keyword evidence="3" id="KW-1185">Reference proteome</keyword>
<evidence type="ECO:0000313" key="2">
    <source>
        <dbReference type="EMBL" id="PKU76608.1"/>
    </source>
</evidence>
<dbReference type="EMBL" id="KZ502537">
    <property type="protein sequence ID" value="PKU76608.1"/>
    <property type="molecule type" value="Genomic_DNA"/>
</dbReference>
<dbReference type="Proteomes" id="UP000233837">
    <property type="component" value="Unassembled WGS sequence"/>
</dbReference>
<keyword evidence="1" id="KW-0812">Transmembrane</keyword>
<accession>A0A2I0WLT3</accession>
<protein>
    <submittedName>
        <fullName evidence="2">Uncharacterized protein</fullName>
    </submittedName>
</protein>
<proteinExistence type="predicted"/>
<organism evidence="2 3">
    <name type="scientific">Dendrobium catenatum</name>
    <dbReference type="NCBI Taxonomy" id="906689"/>
    <lineage>
        <taxon>Eukaryota</taxon>
        <taxon>Viridiplantae</taxon>
        <taxon>Streptophyta</taxon>
        <taxon>Embryophyta</taxon>
        <taxon>Tracheophyta</taxon>
        <taxon>Spermatophyta</taxon>
        <taxon>Magnoliopsida</taxon>
        <taxon>Liliopsida</taxon>
        <taxon>Asparagales</taxon>
        <taxon>Orchidaceae</taxon>
        <taxon>Epidendroideae</taxon>
        <taxon>Malaxideae</taxon>
        <taxon>Dendrobiinae</taxon>
        <taxon>Dendrobium</taxon>
    </lineage>
</organism>
<reference evidence="2 3" key="1">
    <citation type="journal article" date="2016" name="Sci. Rep.">
        <title>The Dendrobium catenatum Lindl. genome sequence provides insights into polysaccharide synthase, floral development and adaptive evolution.</title>
        <authorList>
            <person name="Zhang G.Q."/>
            <person name="Xu Q."/>
            <person name="Bian C."/>
            <person name="Tsai W.C."/>
            <person name="Yeh C.M."/>
            <person name="Liu K.W."/>
            <person name="Yoshida K."/>
            <person name="Zhang L.S."/>
            <person name="Chang S.B."/>
            <person name="Chen F."/>
            <person name="Shi Y."/>
            <person name="Su Y.Y."/>
            <person name="Zhang Y.Q."/>
            <person name="Chen L.J."/>
            <person name="Yin Y."/>
            <person name="Lin M."/>
            <person name="Huang H."/>
            <person name="Deng H."/>
            <person name="Wang Z.W."/>
            <person name="Zhu S.L."/>
            <person name="Zhao X."/>
            <person name="Deng C."/>
            <person name="Niu S.C."/>
            <person name="Huang J."/>
            <person name="Wang M."/>
            <person name="Liu G.H."/>
            <person name="Yang H.J."/>
            <person name="Xiao X.J."/>
            <person name="Hsiao Y.Y."/>
            <person name="Wu W.L."/>
            <person name="Chen Y.Y."/>
            <person name="Mitsuda N."/>
            <person name="Ohme-Takagi M."/>
            <person name="Luo Y.B."/>
            <person name="Van de Peer Y."/>
            <person name="Liu Z.J."/>
        </authorList>
    </citation>
    <scope>NUCLEOTIDE SEQUENCE [LARGE SCALE GENOMIC DNA]</scope>
    <source>
        <tissue evidence="2">The whole plant</tissue>
    </source>
</reference>
<keyword evidence="1" id="KW-0472">Membrane</keyword>